<protein>
    <submittedName>
        <fullName evidence="2">Replication factor C subunit 1</fullName>
    </submittedName>
</protein>
<proteinExistence type="predicted"/>
<evidence type="ECO:0000313" key="2">
    <source>
        <dbReference type="EMBL" id="KAF4705530.1"/>
    </source>
</evidence>
<comment type="caution">
    <text evidence="2">The sequence shown here is derived from an EMBL/GenBank/DDBJ whole genome shotgun (WGS) entry which is preliminary data.</text>
</comment>
<feature type="region of interest" description="Disordered" evidence="1">
    <location>
        <begin position="265"/>
        <end position="373"/>
    </location>
</feature>
<feature type="region of interest" description="Disordered" evidence="1">
    <location>
        <begin position="218"/>
        <end position="250"/>
    </location>
</feature>
<feature type="compositionally biased region" description="Polar residues" evidence="1">
    <location>
        <begin position="154"/>
        <end position="168"/>
    </location>
</feature>
<feature type="compositionally biased region" description="Polar residues" evidence="1">
    <location>
        <begin position="323"/>
        <end position="332"/>
    </location>
</feature>
<dbReference type="AlphaFoldDB" id="A0A7J6QD31"/>
<reference evidence="2 3" key="1">
    <citation type="submission" date="2020-04" db="EMBL/GenBank/DDBJ databases">
        <title>Perkinsus olseni comparative genomics.</title>
        <authorList>
            <person name="Bogema D.R."/>
        </authorList>
    </citation>
    <scope>NUCLEOTIDE SEQUENCE [LARGE SCALE GENOMIC DNA]</scope>
    <source>
        <strain evidence="2 3">ATCC PRA-207</strain>
    </source>
</reference>
<feature type="compositionally biased region" description="Basic residues" evidence="1">
    <location>
        <begin position="74"/>
        <end position="86"/>
    </location>
</feature>
<dbReference type="Proteomes" id="UP000553632">
    <property type="component" value="Unassembled WGS sequence"/>
</dbReference>
<gene>
    <name evidence="2" type="primary">RFC1_4</name>
    <name evidence="2" type="ORF">FOZ63_014942</name>
</gene>
<feature type="compositionally biased region" description="Polar residues" evidence="1">
    <location>
        <begin position="88"/>
        <end position="102"/>
    </location>
</feature>
<dbReference type="EMBL" id="JABANO010034207">
    <property type="protein sequence ID" value="KAF4705530.1"/>
    <property type="molecule type" value="Genomic_DNA"/>
</dbReference>
<evidence type="ECO:0000256" key="1">
    <source>
        <dbReference type="SAM" id="MobiDB-lite"/>
    </source>
</evidence>
<feature type="region of interest" description="Disordered" evidence="1">
    <location>
        <begin position="60"/>
        <end position="171"/>
    </location>
</feature>
<organism evidence="2 3">
    <name type="scientific">Perkinsus olseni</name>
    <name type="common">Perkinsus atlanticus</name>
    <dbReference type="NCBI Taxonomy" id="32597"/>
    <lineage>
        <taxon>Eukaryota</taxon>
        <taxon>Sar</taxon>
        <taxon>Alveolata</taxon>
        <taxon>Perkinsozoa</taxon>
        <taxon>Perkinsea</taxon>
        <taxon>Perkinsida</taxon>
        <taxon>Perkinsidae</taxon>
        <taxon>Perkinsus</taxon>
    </lineage>
</organism>
<feature type="region of interest" description="Disordered" evidence="1">
    <location>
        <begin position="1"/>
        <end position="48"/>
    </location>
</feature>
<feature type="non-terminal residue" evidence="2">
    <location>
        <position position="373"/>
    </location>
</feature>
<keyword evidence="3" id="KW-1185">Reference proteome</keyword>
<sequence>MSSPVSLDESPKVGKRLLRKKKAGRLEKAGDAFVEDEDSGKDADPVDLEGPCRLLRALQFKQQMQEDEAVERKMARRMKDKRKRRASGASNGSSPEASVANATTKKRRTTKKKETEEDGGDESPQKATRKKRENPKFAGERNAMAAFLAKGKSSLASQHGSSTKSSPVNEKAAVDPSAFFGAASSENVAGSSNGAATTGKKAKFSYDSSAGVDFNAGVVQAPPVAEKREGKASSSPMADEKKEEYITAEGKTSDIDSIAAFFGAGERGKSGAKAANAISLGSSSDEGPAPPKSTKKRKHSPKSAPDTPPKSAAKARKQHRSPQPRSPSTSKAQKGASPKPRKSTTKSPPPAVTNDKPFNGMTLVFTGNLEQLE</sequence>
<accession>A0A7J6QD31</accession>
<feature type="compositionally biased region" description="Basic residues" evidence="1">
    <location>
        <begin position="13"/>
        <end position="23"/>
    </location>
</feature>
<feature type="compositionally biased region" description="Basic residues" evidence="1">
    <location>
        <begin position="313"/>
        <end position="322"/>
    </location>
</feature>
<evidence type="ECO:0000313" key="3">
    <source>
        <dbReference type="Proteomes" id="UP000553632"/>
    </source>
</evidence>
<name>A0A7J6QD31_PEROL</name>